<organism evidence="1 2">
    <name type="scientific">Pseudogymnoascus verrucosus</name>
    <dbReference type="NCBI Taxonomy" id="342668"/>
    <lineage>
        <taxon>Eukaryota</taxon>
        <taxon>Fungi</taxon>
        <taxon>Dikarya</taxon>
        <taxon>Ascomycota</taxon>
        <taxon>Pezizomycotina</taxon>
        <taxon>Leotiomycetes</taxon>
        <taxon>Thelebolales</taxon>
        <taxon>Thelebolaceae</taxon>
        <taxon>Pseudogymnoascus</taxon>
    </lineage>
</organism>
<reference evidence="2" key="2">
    <citation type="journal article" date="2018" name="Nat. Commun.">
        <title>Extreme sensitivity to ultraviolet light in the fungal pathogen causing white-nose syndrome of bats.</title>
        <authorList>
            <person name="Palmer J.M."/>
            <person name="Drees K.P."/>
            <person name="Foster J.T."/>
            <person name="Lindner D.L."/>
        </authorList>
    </citation>
    <scope>NUCLEOTIDE SEQUENCE [LARGE SCALE GENOMIC DNA]</scope>
    <source>
        <strain evidence="2">UAMH 10579</strain>
    </source>
</reference>
<dbReference type="InterPro" id="IPR014752">
    <property type="entry name" value="Arrestin-like_C"/>
</dbReference>
<dbReference type="GeneID" id="28841004"/>
<accession>A0A1B8GH76</accession>
<dbReference type="AlphaFoldDB" id="A0A1B8GH76"/>
<evidence type="ECO:0000313" key="1">
    <source>
        <dbReference type="EMBL" id="OBT95186.1"/>
    </source>
</evidence>
<dbReference type="STRING" id="342668.A0A1B8GH76"/>
<keyword evidence="2" id="KW-1185">Reference proteome</keyword>
<dbReference type="InterPro" id="IPR039634">
    <property type="entry name" value="Bul1-like"/>
</dbReference>
<dbReference type="PANTHER" id="PTHR31904">
    <property type="entry name" value="BYPASS OF STOP CODON PROTEIN 5-RELATED"/>
    <property type="match status" value="1"/>
</dbReference>
<evidence type="ECO:0000313" key="2">
    <source>
        <dbReference type="Proteomes" id="UP000091956"/>
    </source>
</evidence>
<dbReference type="EMBL" id="KV460237">
    <property type="protein sequence ID" value="OBT95186.1"/>
    <property type="molecule type" value="Genomic_DNA"/>
</dbReference>
<dbReference type="RefSeq" id="XP_018128919.1">
    <property type="nucleotide sequence ID" value="XM_018277051.2"/>
</dbReference>
<dbReference type="PANTHER" id="PTHR31904:SF1">
    <property type="entry name" value="BYPASS OF STOP CODON PROTEIN 5-RELATED"/>
    <property type="match status" value="1"/>
</dbReference>
<sequence>MGHLTPTTLRTIDISLSGDNHSAKTPRPVHTYTTYDDIRGHVAISALTPTPFSRVEIFLLGTTRTAHTDHTVPVIAEPQVTHIFLRMAMPIPPSAYPPPSGSSNTYLLNPGCPLHIPFHFVVPARLLPHACRHEHSSASVPEAHTQLPPSLGSFLLPRDDLTFEVANISYSIYAKLLAPSPTSKPSKILSSAIRKFHVVPASEEAPPLLVLKESQYVLSKSKTMRKGMFRGKLGTLTLTTTQPRAFSLPPPRTCGPLVPFALTDLTLTLRFDPTDPSCAPPRLGALSAWIRATTVHSINPASRIPDQELQGSPYDSHSRAFKTYVALAAQDVPAAAAPLWRVVPAPKYARTDSGYSTAWSLSPTPSPNSSPTPLAASTGPLVSVSAASASGDVDEVDEKKPYYTTIALRLVLAPSRTWIPTFHSCFVSRFYTLVLELVVHPPGATMPFMLSLEVPVQVIGQGREGMKEAFVAGGRAGSVGMGEGGDMRGLGGVWDRYVAGGGESVDAYGGCGGEEMGQGDELLPAYVAPDFTRRRRRGR</sequence>
<gene>
    <name evidence="1" type="ORF">VE01_07618</name>
</gene>
<evidence type="ECO:0008006" key="3">
    <source>
        <dbReference type="Google" id="ProtNLM"/>
    </source>
</evidence>
<proteinExistence type="predicted"/>
<dbReference type="OrthoDB" id="2283785at2759"/>
<reference evidence="1 2" key="1">
    <citation type="submission" date="2016-03" db="EMBL/GenBank/DDBJ databases">
        <title>Comparative genomics of Pseudogymnoascus destructans, the fungus causing white-nose syndrome of bats.</title>
        <authorList>
            <person name="Palmer J.M."/>
            <person name="Drees K.P."/>
            <person name="Foster J.T."/>
            <person name="Lindner D.L."/>
        </authorList>
    </citation>
    <scope>NUCLEOTIDE SEQUENCE [LARGE SCALE GENOMIC DNA]</scope>
    <source>
        <strain evidence="1 2">UAMH 10579</strain>
    </source>
</reference>
<protein>
    <recommendedName>
        <fullName evidence="3">Arrestin-like N-terminal domain-containing protein</fullName>
    </recommendedName>
</protein>
<dbReference type="Proteomes" id="UP000091956">
    <property type="component" value="Unassembled WGS sequence"/>
</dbReference>
<name>A0A1B8GH76_9PEZI</name>
<dbReference type="Gene3D" id="2.60.40.640">
    <property type="match status" value="1"/>
</dbReference>